<keyword evidence="2" id="KW-1185">Reference proteome</keyword>
<comment type="caution">
    <text evidence="1">The sequence shown here is derived from an EMBL/GenBank/DDBJ whole genome shotgun (WGS) entry which is preliminary data.</text>
</comment>
<dbReference type="PANTHER" id="PTHR37265:SF5">
    <property type="entry name" value="OS01G0195300 PROTEIN"/>
    <property type="match status" value="1"/>
</dbReference>
<dbReference type="AlphaFoldDB" id="A0AAD7PHK5"/>
<sequence length="200" mass="22005">MEDIHKRPGEETAGDVSVKRLRFPVNDEDTDYFVGDNIVGYFSTNENETVDDLMNLLEPEKDGELKTAGTVNKVRFIENPYSSQLSSSAYITINHNEESCGSSLSVCDSSMMASIYTSSLSITGNQALDDREALEKWAPSFVVGEGSACTSNDETKREGGLVSRDGILDGCDGCDWDYEVLARFLGVGVEEEEHFSDQHC</sequence>
<dbReference type="PANTHER" id="PTHR37265">
    <property type="entry name" value="OS01G0195300 PROTEIN"/>
    <property type="match status" value="1"/>
</dbReference>
<gene>
    <name evidence="1" type="ORF">O6P43_022411</name>
</gene>
<accession>A0AAD7PHK5</accession>
<dbReference type="KEGG" id="qsa:O6P43_022411"/>
<dbReference type="EMBL" id="JARAOO010000009">
    <property type="protein sequence ID" value="KAJ7955888.1"/>
    <property type="molecule type" value="Genomic_DNA"/>
</dbReference>
<name>A0AAD7PHK5_QUISA</name>
<evidence type="ECO:0000313" key="1">
    <source>
        <dbReference type="EMBL" id="KAJ7955888.1"/>
    </source>
</evidence>
<reference evidence="1" key="1">
    <citation type="journal article" date="2023" name="Science">
        <title>Elucidation of the pathway for biosynthesis of saponin adjuvants from the soapbark tree.</title>
        <authorList>
            <person name="Reed J."/>
            <person name="Orme A."/>
            <person name="El-Demerdash A."/>
            <person name="Owen C."/>
            <person name="Martin L.B.B."/>
            <person name="Misra R.C."/>
            <person name="Kikuchi S."/>
            <person name="Rejzek M."/>
            <person name="Martin A.C."/>
            <person name="Harkess A."/>
            <person name="Leebens-Mack J."/>
            <person name="Louveau T."/>
            <person name="Stephenson M.J."/>
            <person name="Osbourn A."/>
        </authorList>
    </citation>
    <scope>NUCLEOTIDE SEQUENCE</scope>
    <source>
        <strain evidence="1">S10</strain>
    </source>
</reference>
<evidence type="ECO:0000313" key="2">
    <source>
        <dbReference type="Proteomes" id="UP001163823"/>
    </source>
</evidence>
<dbReference type="Proteomes" id="UP001163823">
    <property type="component" value="Chromosome 9"/>
</dbReference>
<proteinExistence type="predicted"/>
<protein>
    <submittedName>
        <fullName evidence="1">Protein SON like</fullName>
    </submittedName>
</protein>
<organism evidence="1 2">
    <name type="scientific">Quillaja saponaria</name>
    <name type="common">Soap bark tree</name>
    <dbReference type="NCBI Taxonomy" id="32244"/>
    <lineage>
        <taxon>Eukaryota</taxon>
        <taxon>Viridiplantae</taxon>
        <taxon>Streptophyta</taxon>
        <taxon>Embryophyta</taxon>
        <taxon>Tracheophyta</taxon>
        <taxon>Spermatophyta</taxon>
        <taxon>Magnoliopsida</taxon>
        <taxon>eudicotyledons</taxon>
        <taxon>Gunneridae</taxon>
        <taxon>Pentapetalae</taxon>
        <taxon>rosids</taxon>
        <taxon>fabids</taxon>
        <taxon>Fabales</taxon>
        <taxon>Quillajaceae</taxon>
        <taxon>Quillaja</taxon>
    </lineage>
</organism>